<evidence type="ECO:0000259" key="4">
    <source>
        <dbReference type="PROSITE" id="PS50887"/>
    </source>
</evidence>
<dbReference type="SMART" id="SM00304">
    <property type="entry name" value="HAMP"/>
    <property type="match status" value="1"/>
</dbReference>
<organism evidence="5 6">
    <name type="scientific">Propionivibrio dicarboxylicus</name>
    <dbReference type="NCBI Taxonomy" id="83767"/>
    <lineage>
        <taxon>Bacteria</taxon>
        <taxon>Pseudomonadati</taxon>
        <taxon>Pseudomonadota</taxon>
        <taxon>Betaproteobacteria</taxon>
        <taxon>Rhodocyclales</taxon>
        <taxon>Rhodocyclaceae</taxon>
        <taxon>Propionivibrio</taxon>
    </lineage>
</organism>
<dbReference type="InterPro" id="IPR052163">
    <property type="entry name" value="DGC-Regulatory_Protein"/>
</dbReference>
<dbReference type="InterPro" id="IPR013656">
    <property type="entry name" value="PAS_4"/>
</dbReference>
<dbReference type="Proteomes" id="UP000198607">
    <property type="component" value="Unassembled WGS sequence"/>
</dbReference>
<dbReference type="SUPFAM" id="SSF55073">
    <property type="entry name" value="Nucleotide cyclase"/>
    <property type="match status" value="1"/>
</dbReference>
<dbReference type="Gene3D" id="3.30.70.270">
    <property type="match status" value="1"/>
</dbReference>
<dbReference type="SMART" id="SM00091">
    <property type="entry name" value="PAS"/>
    <property type="match status" value="1"/>
</dbReference>
<dbReference type="Pfam" id="PF00672">
    <property type="entry name" value="HAMP"/>
    <property type="match status" value="1"/>
</dbReference>
<dbReference type="RefSeq" id="WP_091937552.1">
    <property type="nucleotide sequence ID" value="NZ_FNCY01000008.1"/>
</dbReference>
<gene>
    <name evidence="5" type="ORF">SAMN05660652_02207</name>
</gene>
<sequence>MNYWHSLAGRLFRLVFGGYLVLAIVVTAVQLILEYATIRQQIHEDLDSLGQSFNGGVANAMWELDVPLMKTMAHGIAQSSIVTGVKIASAEGEILATEGDIPSTNENLALGFLAPFQFNATPLKRKTPTGLRKLGELTIYADRSVALNRVKYSFFVILINSLIKTTGLWLIFYLVINKGLSRPLAKLTEVVTQFELIAGAKETISIDYPYQDELGRLMASMRTMQERLRRAHEALEHSNRNLEKTVAERTQHLSEAYEFNEKILLSSPVAMGVYRSDGQCVMANQAYAELVGGTLDALLAHNFNDHLAWKDSGLFDACREALAQRVPQRIVIDLLTSFDKMVSLDCQLLPTVIGGNAHLLIQFFDLTERKRLEEELRHFAFHDPLTLLPNRRLLVEKIQHALRSGKRRASHVALLFIDLNRFKELNDTHGHESGDRLLVEVAKRLTNAVRDADTVARLGGDEFIVLLEDLGPDHELAYHYAGSVLQKIRQTFDAEIRLGRGVFHRCSASIGIQIARGDETDAETLIRQADAMMYEEKKRRRSAD</sequence>
<evidence type="ECO:0000256" key="2">
    <source>
        <dbReference type="SAM" id="Phobius"/>
    </source>
</evidence>
<dbReference type="InterPro" id="IPR029787">
    <property type="entry name" value="Nucleotide_cyclase"/>
</dbReference>
<dbReference type="GO" id="GO:0007165">
    <property type="term" value="P:signal transduction"/>
    <property type="evidence" value="ECO:0007669"/>
    <property type="project" value="InterPro"/>
</dbReference>
<dbReference type="GO" id="GO:0016020">
    <property type="term" value="C:membrane"/>
    <property type="evidence" value="ECO:0007669"/>
    <property type="project" value="InterPro"/>
</dbReference>
<keyword evidence="6" id="KW-1185">Reference proteome</keyword>
<keyword evidence="2" id="KW-0472">Membrane</keyword>
<dbReference type="Gene3D" id="6.10.340.10">
    <property type="match status" value="1"/>
</dbReference>
<dbReference type="Gene3D" id="3.30.450.20">
    <property type="entry name" value="PAS domain"/>
    <property type="match status" value="1"/>
</dbReference>
<feature type="coiled-coil region" evidence="1">
    <location>
        <begin position="221"/>
        <end position="248"/>
    </location>
</feature>
<feature type="transmembrane region" description="Helical" evidence="2">
    <location>
        <begin position="152"/>
        <end position="176"/>
    </location>
</feature>
<dbReference type="InterPro" id="IPR000160">
    <property type="entry name" value="GGDEF_dom"/>
</dbReference>
<accession>A0A1G8EVL0</accession>
<dbReference type="SUPFAM" id="SSF55785">
    <property type="entry name" value="PYP-like sensor domain (PAS domain)"/>
    <property type="match status" value="1"/>
</dbReference>
<evidence type="ECO:0000313" key="5">
    <source>
        <dbReference type="EMBL" id="SDH73956.1"/>
    </source>
</evidence>
<dbReference type="STRING" id="83767.SAMN05660652_02207"/>
<dbReference type="CDD" id="cd06225">
    <property type="entry name" value="HAMP"/>
    <property type="match status" value="1"/>
</dbReference>
<dbReference type="AlphaFoldDB" id="A0A1G8EVL0"/>
<dbReference type="SMART" id="SM00267">
    <property type="entry name" value="GGDEF"/>
    <property type="match status" value="1"/>
</dbReference>
<dbReference type="Pfam" id="PF08448">
    <property type="entry name" value="PAS_4"/>
    <property type="match status" value="1"/>
</dbReference>
<evidence type="ECO:0000313" key="6">
    <source>
        <dbReference type="Proteomes" id="UP000198607"/>
    </source>
</evidence>
<feature type="domain" description="GGDEF" evidence="4">
    <location>
        <begin position="410"/>
        <end position="544"/>
    </location>
</feature>
<keyword evidence="2" id="KW-0812">Transmembrane</keyword>
<dbReference type="PROSITE" id="PS50887">
    <property type="entry name" value="GGDEF"/>
    <property type="match status" value="1"/>
</dbReference>
<reference evidence="5 6" key="1">
    <citation type="submission" date="2016-10" db="EMBL/GenBank/DDBJ databases">
        <authorList>
            <person name="de Groot N.N."/>
        </authorList>
    </citation>
    <scope>NUCLEOTIDE SEQUENCE [LARGE SCALE GENOMIC DNA]</scope>
    <source>
        <strain evidence="5 6">DSM 5885</strain>
    </source>
</reference>
<dbReference type="InterPro" id="IPR035965">
    <property type="entry name" value="PAS-like_dom_sf"/>
</dbReference>
<dbReference type="NCBIfam" id="TIGR00229">
    <property type="entry name" value="sensory_box"/>
    <property type="match status" value="1"/>
</dbReference>
<dbReference type="Pfam" id="PF00990">
    <property type="entry name" value="GGDEF"/>
    <property type="match status" value="1"/>
</dbReference>
<dbReference type="CDD" id="cd01949">
    <property type="entry name" value="GGDEF"/>
    <property type="match status" value="1"/>
</dbReference>
<name>A0A1G8EVL0_9RHOO</name>
<dbReference type="PANTHER" id="PTHR46663">
    <property type="entry name" value="DIGUANYLATE CYCLASE DGCT-RELATED"/>
    <property type="match status" value="1"/>
</dbReference>
<evidence type="ECO:0000259" key="3">
    <source>
        <dbReference type="PROSITE" id="PS50885"/>
    </source>
</evidence>
<dbReference type="InterPro" id="IPR000014">
    <property type="entry name" value="PAS"/>
</dbReference>
<protein>
    <submittedName>
        <fullName evidence="5">PAS domain S-box-containing protein/diguanylate cyclase (GGDEF) domain-containing protein</fullName>
    </submittedName>
</protein>
<dbReference type="InterPro" id="IPR003660">
    <property type="entry name" value="HAMP_dom"/>
</dbReference>
<keyword evidence="1" id="KW-0175">Coiled coil</keyword>
<dbReference type="InterPro" id="IPR043128">
    <property type="entry name" value="Rev_trsase/Diguanyl_cyclase"/>
</dbReference>
<proteinExistence type="predicted"/>
<dbReference type="OrthoDB" id="9813903at2"/>
<dbReference type="NCBIfam" id="TIGR00254">
    <property type="entry name" value="GGDEF"/>
    <property type="match status" value="1"/>
</dbReference>
<dbReference type="PROSITE" id="PS50885">
    <property type="entry name" value="HAMP"/>
    <property type="match status" value="1"/>
</dbReference>
<evidence type="ECO:0000256" key="1">
    <source>
        <dbReference type="SAM" id="Coils"/>
    </source>
</evidence>
<keyword evidence="2" id="KW-1133">Transmembrane helix</keyword>
<feature type="domain" description="HAMP" evidence="3">
    <location>
        <begin position="178"/>
        <end position="233"/>
    </location>
</feature>
<dbReference type="PANTHER" id="PTHR46663:SF2">
    <property type="entry name" value="GGDEF DOMAIN-CONTAINING PROTEIN"/>
    <property type="match status" value="1"/>
</dbReference>
<feature type="transmembrane region" description="Helical" evidence="2">
    <location>
        <begin position="12"/>
        <end position="33"/>
    </location>
</feature>
<dbReference type="EMBL" id="FNCY01000008">
    <property type="protein sequence ID" value="SDH73956.1"/>
    <property type="molecule type" value="Genomic_DNA"/>
</dbReference>